<reference evidence="4" key="1">
    <citation type="submission" date="2023-03" db="EMBL/GenBank/DDBJ databases">
        <title>Chromosome-scale reference genome and RAD-based genetic map of yellow starthistle (Centaurea solstitialis) reveal putative structural variation and QTLs associated with invader traits.</title>
        <authorList>
            <person name="Reatini B."/>
            <person name="Cang F.A."/>
            <person name="Jiang Q."/>
            <person name="Mckibben M.T.W."/>
            <person name="Barker M.S."/>
            <person name="Rieseberg L.H."/>
            <person name="Dlugosch K.M."/>
        </authorList>
    </citation>
    <scope>NUCLEOTIDE SEQUENCE</scope>
    <source>
        <strain evidence="4">CAN-66</strain>
        <tissue evidence="4">Leaf</tissue>
    </source>
</reference>
<dbReference type="GO" id="GO:0005634">
    <property type="term" value="C:nucleus"/>
    <property type="evidence" value="ECO:0007669"/>
    <property type="project" value="InterPro"/>
</dbReference>
<gene>
    <name evidence="4" type="ORF">OSB04_004137</name>
</gene>
<dbReference type="Proteomes" id="UP001172457">
    <property type="component" value="Chromosome 1"/>
</dbReference>
<proteinExistence type="predicted"/>
<dbReference type="Pfam" id="PF01486">
    <property type="entry name" value="K-box"/>
    <property type="match status" value="1"/>
</dbReference>
<accession>A0AA38U8M5</accession>
<dbReference type="PROSITE" id="PS51297">
    <property type="entry name" value="K_BOX"/>
    <property type="match status" value="1"/>
</dbReference>
<evidence type="ECO:0000313" key="5">
    <source>
        <dbReference type="Proteomes" id="UP001172457"/>
    </source>
</evidence>
<protein>
    <recommendedName>
        <fullName evidence="3">K-box domain-containing protein</fullName>
    </recommendedName>
</protein>
<keyword evidence="5" id="KW-1185">Reference proteome</keyword>
<comment type="caution">
    <text evidence="4">The sequence shown here is derived from an EMBL/GenBank/DDBJ whole genome shotgun (WGS) entry which is preliminary data.</text>
</comment>
<feature type="coiled-coil region" evidence="1">
    <location>
        <begin position="60"/>
        <end position="102"/>
    </location>
</feature>
<feature type="domain" description="K-box" evidence="3">
    <location>
        <begin position="26"/>
        <end position="118"/>
    </location>
</feature>
<name>A0AA38U8M5_9ASTR</name>
<sequence>MERILERYERHSYSERQLNGDDRQSQGSWTLEHAKLKARIELLQKSQRHFIGEDLDSLTLKELQNLEQQIDMALRRLRLRKDKALQDQNNVLSKEIKEKEMELSQSQTPPVEEEQQTHHHNIPSFHLGTLNLGEMYGGAGGDGEILEETRREGQPVMPHWMLQLMNQL</sequence>
<evidence type="ECO:0000256" key="2">
    <source>
        <dbReference type="SAM" id="MobiDB-lite"/>
    </source>
</evidence>
<keyword evidence="1" id="KW-0175">Coiled coil</keyword>
<evidence type="ECO:0000313" key="4">
    <source>
        <dbReference type="EMBL" id="KAJ9568171.1"/>
    </source>
</evidence>
<evidence type="ECO:0000256" key="1">
    <source>
        <dbReference type="SAM" id="Coils"/>
    </source>
</evidence>
<dbReference type="InterPro" id="IPR002487">
    <property type="entry name" value="TF_Kbox"/>
</dbReference>
<dbReference type="EMBL" id="JARYMX010000001">
    <property type="protein sequence ID" value="KAJ9568171.1"/>
    <property type="molecule type" value="Genomic_DNA"/>
</dbReference>
<feature type="region of interest" description="Disordered" evidence="2">
    <location>
        <begin position="103"/>
        <end position="126"/>
    </location>
</feature>
<organism evidence="4 5">
    <name type="scientific">Centaurea solstitialis</name>
    <name type="common">yellow star-thistle</name>
    <dbReference type="NCBI Taxonomy" id="347529"/>
    <lineage>
        <taxon>Eukaryota</taxon>
        <taxon>Viridiplantae</taxon>
        <taxon>Streptophyta</taxon>
        <taxon>Embryophyta</taxon>
        <taxon>Tracheophyta</taxon>
        <taxon>Spermatophyta</taxon>
        <taxon>Magnoliopsida</taxon>
        <taxon>eudicotyledons</taxon>
        <taxon>Gunneridae</taxon>
        <taxon>Pentapetalae</taxon>
        <taxon>asterids</taxon>
        <taxon>campanulids</taxon>
        <taxon>Asterales</taxon>
        <taxon>Asteraceae</taxon>
        <taxon>Carduoideae</taxon>
        <taxon>Cardueae</taxon>
        <taxon>Centaureinae</taxon>
        <taxon>Centaurea</taxon>
    </lineage>
</organism>
<dbReference type="GO" id="GO:0003700">
    <property type="term" value="F:DNA-binding transcription factor activity"/>
    <property type="evidence" value="ECO:0007669"/>
    <property type="project" value="InterPro"/>
</dbReference>
<dbReference type="AlphaFoldDB" id="A0AA38U8M5"/>
<evidence type="ECO:0000259" key="3">
    <source>
        <dbReference type="PROSITE" id="PS51297"/>
    </source>
</evidence>